<keyword evidence="2" id="KW-0472">Membrane</keyword>
<feature type="region of interest" description="Disordered" evidence="1">
    <location>
        <begin position="160"/>
        <end position="179"/>
    </location>
</feature>
<dbReference type="Proteomes" id="UP001142291">
    <property type="component" value="Unassembled WGS sequence"/>
</dbReference>
<dbReference type="Pfam" id="PF13399">
    <property type="entry name" value="LytR_C"/>
    <property type="match status" value="1"/>
</dbReference>
<keyword evidence="2" id="KW-1133">Transmembrane helix</keyword>
<feature type="region of interest" description="Disordered" evidence="1">
    <location>
        <begin position="1"/>
        <end position="25"/>
    </location>
</feature>
<evidence type="ECO:0000313" key="5">
    <source>
        <dbReference type="Proteomes" id="UP001142291"/>
    </source>
</evidence>
<evidence type="ECO:0000256" key="1">
    <source>
        <dbReference type="SAM" id="MobiDB-lite"/>
    </source>
</evidence>
<keyword evidence="5" id="KW-1185">Reference proteome</keyword>
<sequence>MPPTNPPKDRFDDLPSERGRVGAHRAENPRLRGGLVLLWSAIATIVLVAAGIFGTMVATGRISFESTPQSSASPSATPTTAPVLDTSFSVTVLNATPQRGLAAGMRDTVIAAGWSPDAVIDSDASTDDFATTTVYYARAEDEAAARGLARAIGGADVQLSTAYQPTDDPSTSDVDESKNRQLVIVVGLDRTAGDAPSATP</sequence>
<dbReference type="RefSeq" id="WP_204964131.1">
    <property type="nucleotide sequence ID" value="NZ_BAAAUR010000010.1"/>
</dbReference>
<evidence type="ECO:0000256" key="2">
    <source>
        <dbReference type="SAM" id="Phobius"/>
    </source>
</evidence>
<feature type="compositionally biased region" description="Polar residues" evidence="1">
    <location>
        <begin position="160"/>
        <end position="172"/>
    </location>
</feature>
<reference evidence="4" key="1">
    <citation type="journal article" date="2014" name="Int. J. Syst. Evol. Microbiol.">
        <title>Complete genome sequence of Corynebacterium casei LMG S-19264T (=DSM 44701T), isolated from a smear-ripened cheese.</title>
        <authorList>
            <consortium name="US DOE Joint Genome Institute (JGI-PGF)"/>
            <person name="Walter F."/>
            <person name="Albersmeier A."/>
            <person name="Kalinowski J."/>
            <person name="Ruckert C."/>
        </authorList>
    </citation>
    <scope>NUCLEOTIDE SEQUENCE</scope>
    <source>
        <strain evidence="4">VKM Ac-1940</strain>
    </source>
</reference>
<reference evidence="4" key="2">
    <citation type="submission" date="2023-01" db="EMBL/GenBank/DDBJ databases">
        <authorList>
            <person name="Sun Q."/>
            <person name="Evtushenko L."/>
        </authorList>
    </citation>
    <scope>NUCLEOTIDE SEQUENCE</scope>
    <source>
        <strain evidence="4">VKM Ac-1940</strain>
    </source>
</reference>
<feature type="domain" description="LytR/CpsA/Psr regulator C-terminal" evidence="3">
    <location>
        <begin position="89"/>
        <end position="188"/>
    </location>
</feature>
<dbReference type="InterPro" id="IPR027381">
    <property type="entry name" value="LytR/CpsA/Psr_C"/>
</dbReference>
<accession>A0A9W6M5D2</accession>
<dbReference type="EMBL" id="BSER01000003">
    <property type="protein sequence ID" value="GLJ94652.1"/>
    <property type="molecule type" value="Genomic_DNA"/>
</dbReference>
<keyword evidence="2" id="KW-0812">Transmembrane</keyword>
<evidence type="ECO:0000259" key="3">
    <source>
        <dbReference type="Pfam" id="PF13399"/>
    </source>
</evidence>
<dbReference type="Gene3D" id="3.30.70.2390">
    <property type="match status" value="1"/>
</dbReference>
<proteinExistence type="predicted"/>
<comment type="caution">
    <text evidence="4">The sequence shown here is derived from an EMBL/GenBank/DDBJ whole genome shotgun (WGS) entry which is preliminary data.</text>
</comment>
<evidence type="ECO:0000313" key="4">
    <source>
        <dbReference type="EMBL" id="GLJ94652.1"/>
    </source>
</evidence>
<name>A0A9W6M5D2_9MICO</name>
<dbReference type="AlphaFoldDB" id="A0A9W6M5D2"/>
<organism evidence="4 5">
    <name type="scientific">Microbacterium dextranolyticum</name>
    <dbReference type="NCBI Taxonomy" id="36806"/>
    <lineage>
        <taxon>Bacteria</taxon>
        <taxon>Bacillati</taxon>
        <taxon>Actinomycetota</taxon>
        <taxon>Actinomycetes</taxon>
        <taxon>Micrococcales</taxon>
        <taxon>Microbacteriaceae</taxon>
        <taxon>Microbacterium</taxon>
    </lineage>
</organism>
<feature type="compositionally biased region" description="Basic and acidic residues" evidence="1">
    <location>
        <begin position="7"/>
        <end position="25"/>
    </location>
</feature>
<gene>
    <name evidence="4" type="ORF">GCM10017591_07130</name>
</gene>
<protein>
    <recommendedName>
        <fullName evidence="3">LytR/CpsA/Psr regulator C-terminal domain-containing protein</fullName>
    </recommendedName>
</protein>
<feature type="transmembrane region" description="Helical" evidence="2">
    <location>
        <begin position="36"/>
        <end position="58"/>
    </location>
</feature>